<dbReference type="GO" id="GO:0005524">
    <property type="term" value="F:ATP binding"/>
    <property type="evidence" value="ECO:0007669"/>
    <property type="project" value="UniProtKB-KW"/>
</dbReference>
<gene>
    <name evidence="10" type="ORF">CROE0942_LOCUS13555</name>
</gene>
<dbReference type="InterPro" id="IPR027417">
    <property type="entry name" value="P-loop_NTPase"/>
</dbReference>
<dbReference type="GO" id="GO:0008017">
    <property type="term" value="F:microtubule binding"/>
    <property type="evidence" value="ECO:0007669"/>
    <property type="project" value="InterPro"/>
</dbReference>
<accession>A0A7S0K3E5</accession>
<dbReference type="PROSITE" id="PS50067">
    <property type="entry name" value="KINESIN_MOTOR_2"/>
    <property type="match status" value="1"/>
</dbReference>
<feature type="compositionally biased region" description="Low complexity" evidence="8">
    <location>
        <begin position="965"/>
        <end position="975"/>
    </location>
</feature>
<feature type="compositionally biased region" description="Gly residues" evidence="8">
    <location>
        <begin position="763"/>
        <end position="774"/>
    </location>
</feature>
<dbReference type="PANTHER" id="PTHR47968">
    <property type="entry name" value="CENTROMERE PROTEIN E"/>
    <property type="match status" value="1"/>
</dbReference>
<feature type="region of interest" description="Disordered" evidence="8">
    <location>
        <begin position="354"/>
        <end position="477"/>
    </location>
</feature>
<feature type="compositionally biased region" description="Gly residues" evidence="8">
    <location>
        <begin position="888"/>
        <end position="901"/>
    </location>
</feature>
<dbReference type="PRINTS" id="PR00380">
    <property type="entry name" value="KINESINHEAVY"/>
</dbReference>
<feature type="compositionally biased region" description="Basic residues" evidence="8">
    <location>
        <begin position="935"/>
        <end position="951"/>
    </location>
</feature>
<comment type="similarity">
    <text evidence="6">Belongs to the TRAFAC class myosin-kinesin ATPase superfamily. Kinesin family.</text>
</comment>
<keyword evidence="4 7" id="KW-0175">Coiled coil</keyword>
<organism evidence="10">
    <name type="scientific">Cafeteria roenbergensis</name>
    <name type="common">Marine flagellate</name>
    <dbReference type="NCBI Taxonomy" id="33653"/>
    <lineage>
        <taxon>Eukaryota</taxon>
        <taxon>Sar</taxon>
        <taxon>Stramenopiles</taxon>
        <taxon>Bigyra</taxon>
        <taxon>Opalozoa</taxon>
        <taxon>Bicosoecida</taxon>
        <taxon>Cafeteriaceae</taxon>
        <taxon>Cafeteria</taxon>
    </lineage>
</organism>
<dbReference type="InterPro" id="IPR001752">
    <property type="entry name" value="Kinesin_motor_dom"/>
</dbReference>
<evidence type="ECO:0000256" key="4">
    <source>
        <dbReference type="ARBA" id="ARBA00023054"/>
    </source>
</evidence>
<sequence>MLPEDSWGVIPRAVAHLFALVDTAEAEAAEAFEATSPARDAPGKAAEAGAQGAAAAGAGRDEPPSSSITTVACSYMQLYNESVLDLLQHGREARPLTIHERKRGRRAEVFVRGLSEVRVTSAADVMRLLEVGRRNRKVRATEFNEASSRSHAVLQLAVEVETPNRRGTTVIRRAKLTLVDLAGSEKWAASAKRGSTRVREMTSINRSLSALGNVVAALTTPGRTHVPYRDSKLTRLLQDSVGGNCRTAVVATLNPTAACADESTSTLLFADRARRVMTKVKANEILDDAQRLAQALKEVARLKAKLRDVRSKRMLALQAENERLVHENERLRSFLQAVPQGRAMVRRAVAEGVMAGGRRSGGGSTPRRSSASQAGAVPPHSAEGSTRLRDGRGEGSAGLASSDFGRRERGTGAAALRGGAAAASRRLPPSGGSPARGLLPPLGDSARAGGAGGRAARRGGPGSAGATVGGRGGPSAAEGMLAVTPALGSGGSIGGGSGVGVDLSTESLFGISLGTQLAGRQGLPRPRLPTSTTTAGAAASYGAEPSLHGSDASSSHARKRRNRHPRARAAAPSPAAAGSPAPRAAGQRKRTQPRSRPASPMGSPAKPAPGGLANPRSPDEKDLPQPAGLSLPSASGLGRSPSPLRAAERHRASRAHSPVSGPAAAASPDAATILRNVAIAEAAADEAERTAASLSVTAPDPSAAPQAPGPAGPPASEPGPQVSPASSQAYSDDSFGDYGDEDDAFEDDASGEAQAGAVADGGSADGGKIGAAGGRGKKGAAAAGTEAPKFRFDARDVGCRVRLRSARLGAEEEGTVTAFDAARGMHLVLYDSGDRKWHTLGDRDFAVVSFTKDQQLPDRKRPPSGPGSDVPLTAGILAPLPTGTGQAEAGGLGSLPGGGAARPGSRATGRTTVNSLLANRFGSSYGAGPAVRAGSGKRRAASRGTASRRRSPASPPLGPKPGVPPAGLGTDPATYGDDDAAADPGPQFTGRAPQGDQDWPGSGEDDNALGMLGV</sequence>
<feature type="compositionally biased region" description="Pro residues" evidence="8">
    <location>
        <begin position="707"/>
        <end position="717"/>
    </location>
</feature>
<feature type="compositionally biased region" description="Low complexity" evidence="8">
    <location>
        <begin position="568"/>
        <end position="585"/>
    </location>
</feature>
<dbReference type="GO" id="GO:0003777">
    <property type="term" value="F:microtubule motor activity"/>
    <property type="evidence" value="ECO:0007669"/>
    <property type="project" value="InterPro"/>
</dbReference>
<feature type="compositionally biased region" description="Low complexity" evidence="8">
    <location>
        <begin position="411"/>
        <end position="430"/>
    </location>
</feature>
<feature type="compositionally biased region" description="Gly residues" evidence="8">
    <location>
        <begin position="449"/>
        <end position="473"/>
    </location>
</feature>
<dbReference type="GO" id="GO:0005874">
    <property type="term" value="C:microtubule"/>
    <property type="evidence" value="ECO:0007669"/>
    <property type="project" value="UniProtKB-KW"/>
</dbReference>
<feature type="compositionally biased region" description="Low complexity" evidence="8">
    <location>
        <begin position="751"/>
        <end position="762"/>
    </location>
</feature>
<dbReference type="SMART" id="SM00129">
    <property type="entry name" value="KISc"/>
    <property type="match status" value="1"/>
</dbReference>
<evidence type="ECO:0000256" key="6">
    <source>
        <dbReference type="PROSITE-ProRule" id="PRU00283"/>
    </source>
</evidence>
<keyword evidence="3" id="KW-0067">ATP-binding</keyword>
<feature type="compositionally biased region" description="Low complexity" evidence="8">
    <location>
        <begin position="523"/>
        <end position="543"/>
    </location>
</feature>
<dbReference type="Gene3D" id="3.40.850.10">
    <property type="entry name" value="Kinesin motor domain"/>
    <property type="match status" value="1"/>
</dbReference>
<feature type="region of interest" description="Disordered" evidence="8">
    <location>
        <begin position="851"/>
        <end position="908"/>
    </location>
</feature>
<dbReference type="InterPro" id="IPR027640">
    <property type="entry name" value="Kinesin-like_fam"/>
</dbReference>
<dbReference type="EMBL" id="HBET01020032">
    <property type="protein sequence ID" value="CAD8569175.1"/>
    <property type="molecule type" value="Transcribed_RNA"/>
</dbReference>
<evidence type="ECO:0000256" key="3">
    <source>
        <dbReference type="ARBA" id="ARBA00022840"/>
    </source>
</evidence>
<evidence type="ECO:0000256" key="8">
    <source>
        <dbReference type="SAM" id="MobiDB-lite"/>
    </source>
</evidence>
<dbReference type="GO" id="GO:0007018">
    <property type="term" value="P:microtubule-based movement"/>
    <property type="evidence" value="ECO:0007669"/>
    <property type="project" value="InterPro"/>
</dbReference>
<dbReference type="SUPFAM" id="SSF52540">
    <property type="entry name" value="P-loop containing nucleoside triphosphate hydrolases"/>
    <property type="match status" value="1"/>
</dbReference>
<feature type="compositionally biased region" description="Low complexity" evidence="8">
    <location>
        <begin position="31"/>
        <end position="58"/>
    </location>
</feature>
<keyword evidence="5" id="KW-0505">Motor protein</keyword>
<reference evidence="10" key="1">
    <citation type="submission" date="2021-01" db="EMBL/GenBank/DDBJ databases">
        <authorList>
            <person name="Corre E."/>
            <person name="Pelletier E."/>
            <person name="Niang G."/>
            <person name="Scheremetjew M."/>
            <person name="Finn R."/>
            <person name="Kale V."/>
            <person name="Holt S."/>
            <person name="Cochrane G."/>
            <person name="Meng A."/>
            <person name="Brown T."/>
            <person name="Cohen L."/>
        </authorList>
    </citation>
    <scope>NUCLEOTIDE SEQUENCE</scope>
    <source>
        <strain evidence="10">E4-10</strain>
    </source>
</reference>
<dbReference type="PROSITE" id="PS00411">
    <property type="entry name" value="KINESIN_MOTOR_1"/>
    <property type="match status" value="1"/>
</dbReference>
<comment type="caution">
    <text evidence="6">Lacks conserved residue(s) required for the propagation of feature annotation.</text>
</comment>
<feature type="region of interest" description="Disordered" evidence="8">
    <location>
        <begin position="920"/>
        <end position="1014"/>
    </location>
</feature>
<feature type="compositionally biased region" description="Pro residues" evidence="8">
    <location>
        <begin position="953"/>
        <end position="964"/>
    </location>
</feature>
<dbReference type="InterPro" id="IPR036961">
    <property type="entry name" value="Kinesin_motor_dom_sf"/>
</dbReference>
<dbReference type="PANTHER" id="PTHR47968:SF36">
    <property type="entry name" value="KINESIN HEAVY CHAIN ISOFORM X1"/>
    <property type="match status" value="1"/>
</dbReference>
<feature type="compositionally biased region" description="Basic residues" evidence="8">
    <location>
        <begin position="556"/>
        <end position="567"/>
    </location>
</feature>
<evidence type="ECO:0000313" key="10">
    <source>
        <dbReference type="EMBL" id="CAD8569175.1"/>
    </source>
</evidence>
<dbReference type="InterPro" id="IPR019821">
    <property type="entry name" value="Kinesin_motor_CS"/>
</dbReference>
<evidence type="ECO:0000256" key="1">
    <source>
        <dbReference type="ARBA" id="ARBA00022701"/>
    </source>
</evidence>
<feature type="compositionally biased region" description="Low complexity" evidence="8">
    <location>
        <begin position="655"/>
        <end position="667"/>
    </location>
</feature>
<dbReference type="Pfam" id="PF00225">
    <property type="entry name" value="Kinesin"/>
    <property type="match status" value="1"/>
</dbReference>
<evidence type="ECO:0000256" key="7">
    <source>
        <dbReference type="SAM" id="Coils"/>
    </source>
</evidence>
<keyword evidence="1" id="KW-0493">Microtubule</keyword>
<proteinExistence type="inferred from homology"/>
<feature type="compositionally biased region" description="Acidic residues" evidence="8">
    <location>
        <begin position="734"/>
        <end position="750"/>
    </location>
</feature>
<evidence type="ECO:0000256" key="5">
    <source>
        <dbReference type="ARBA" id="ARBA00023175"/>
    </source>
</evidence>
<feature type="domain" description="Kinesin motor" evidence="9">
    <location>
        <begin position="1"/>
        <end position="276"/>
    </location>
</feature>
<keyword evidence="2" id="KW-0547">Nucleotide-binding</keyword>
<feature type="region of interest" description="Disordered" evidence="8">
    <location>
        <begin position="518"/>
        <end position="667"/>
    </location>
</feature>
<feature type="region of interest" description="Disordered" evidence="8">
    <location>
        <begin position="31"/>
        <end position="66"/>
    </location>
</feature>
<evidence type="ECO:0000256" key="2">
    <source>
        <dbReference type="ARBA" id="ARBA00022741"/>
    </source>
</evidence>
<dbReference type="AlphaFoldDB" id="A0A7S0K3E5"/>
<feature type="region of interest" description="Disordered" evidence="8">
    <location>
        <begin position="684"/>
        <end position="785"/>
    </location>
</feature>
<name>A0A7S0K3E5_CAFRO</name>
<feature type="coiled-coil region" evidence="7">
    <location>
        <begin position="279"/>
        <end position="312"/>
    </location>
</feature>
<protein>
    <recommendedName>
        <fullName evidence="9">Kinesin motor domain-containing protein</fullName>
    </recommendedName>
</protein>
<evidence type="ECO:0000259" key="9">
    <source>
        <dbReference type="PROSITE" id="PS50067"/>
    </source>
</evidence>
<feature type="compositionally biased region" description="Gly residues" evidence="8">
    <location>
        <begin position="354"/>
        <end position="364"/>
    </location>
</feature>